<accession>A0A9D1IUD0</accession>
<gene>
    <name evidence="3" type="ORF">IAB67_04385</name>
</gene>
<feature type="transmembrane region" description="Helical" evidence="2">
    <location>
        <begin position="9"/>
        <end position="26"/>
    </location>
</feature>
<evidence type="ECO:0000313" key="3">
    <source>
        <dbReference type="EMBL" id="HIU43517.1"/>
    </source>
</evidence>
<evidence type="ECO:0000256" key="1">
    <source>
        <dbReference type="SAM" id="MobiDB-lite"/>
    </source>
</evidence>
<evidence type="ECO:0000256" key="2">
    <source>
        <dbReference type="SAM" id="Phobius"/>
    </source>
</evidence>
<reference evidence="3" key="1">
    <citation type="submission" date="2020-10" db="EMBL/GenBank/DDBJ databases">
        <authorList>
            <person name="Gilroy R."/>
        </authorList>
    </citation>
    <scope>NUCLEOTIDE SEQUENCE</scope>
    <source>
        <strain evidence="3">CHK191-8634</strain>
    </source>
</reference>
<reference evidence="3" key="2">
    <citation type="journal article" date="2021" name="PeerJ">
        <title>Extensive microbial diversity within the chicken gut microbiome revealed by metagenomics and culture.</title>
        <authorList>
            <person name="Gilroy R."/>
            <person name="Ravi A."/>
            <person name="Getino M."/>
            <person name="Pursley I."/>
            <person name="Horton D.L."/>
            <person name="Alikhan N.F."/>
            <person name="Baker D."/>
            <person name="Gharbi K."/>
            <person name="Hall N."/>
            <person name="Watson M."/>
            <person name="Adriaenssens E.M."/>
            <person name="Foster-Nyarko E."/>
            <person name="Jarju S."/>
            <person name="Secka A."/>
            <person name="Antonio M."/>
            <person name="Oren A."/>
            <person name="Chaudhuri R.R."/>
            <person name="La Ragione R."/>
            <person name="Hildebrand F."/>
            <person name="Pallen M.J."/>
        </authorList>
    </citation>
    <scope>NUCLEOTIDE SEQUENCE</scope>
    <source>
        <strain evidence="3">CHK191-8634</strain>
    </source>
</reference>
<evidence type="ECO:0008006" key="5">
    <source>
        <dbReference type="Google" id="ProtNLM"/>
    </source>
</evidence>
<proteinExistence type="predicted"/>
<feature type="transmembrane region" description="Helical" evidence="2">
    <location>
        <begin position="32"/>
        <end position="54"/>
    </location>
</feature>
<evidence type="ECO:0000313" key="4">
    <source>
        <dbReference type="Proteomes" id="UP000824073"/>
    </source>
</evidence>
<dbReference type="Proteomes" id="UP000824073">
    <property type="component" value="Unassembled WGS sequence"/>
</dbReference>
<sequence length="138" mass="15268">MTAYIFRKILLHGCVSAALCVLLGLFSRGGRLYAGFGAAFLGAAYLLAAWLRWLKAGGTDLLRLLRRREVQQVPYFHQRDKLKTPGVWPGRGKFPYEDSLDSERQQRESGLPPRSRLQGDAAAFGVCGLALLAVSLFI</sequence>
<dbReference type="EMBL" id="DVMR01000036">
    <property type="protein sequence ID" value="HIU43517.1"/>
    <property type="molecule type" value="Genomic_DNA"/>
</dbReference>
<protein>
    <recommendedName>
        <fullName evidence="5">DUF3899 domain-containing protein</fullName>
    </recommendedName>
</protein>
<feature type="region of interest" description="Disordered" evidence="1">
    <location>
        <begin position="95"/>
        <end position="114"/>
    </location>
</feature>
<organism evidence="3 4">
    <name type="scientific">Candidatus Ventrousia excrementavium</name>
    <dbReference type="NCBI Taxonomy" id="2840961"/>
    <lineage>
        <taxon>Bacteria</taxon>
        <taxon>Bacillati</taxon>
        <taxon>Bacillota</taxon>
        <taxon>Clostridia</taxon>
        <taxon>Eubacteriales</taxon>
        <taxon>Clostridiaceae</taxon>
        <taxon>Clostridiaceae incertae sedis</taxon>
        <taxon>Candidatus Ventrousia</taxon>
    </lineage>
</organism>
<keyword evidence="2" id="KW-1133">Transmembrane helix</keyword>
<comment type="caution">
    <text evidence="3">The sequence shown here is derived from an EMBL/GenBank/DDBJ whole genome shotgun (WGS) entry which is preliminary data.</text>
</comment>
<keyword evidence="2" id="KW-0472">Membrane</keyword>
<keyword evidence="2" id="KW-0812">Transmembrane</keyword>
<dbReference type="AlphaFoldDB" id="A0A9D1IUD0"/>
<name>A0A9D1IUD0_9CLOT</name>